<sequence length="91" mass="9096">MPIYEYECQSCQKITEARQSISDAPLSTCDSCGGALSKIISQSSFQLKGGGWYADGYSNGKSKGCAAAGDCPAASSTPASPAPACGAACGC</sequence>
<dbReference type="PANTHER" id="PTHR34404:SF2">
    <property type="entry name" value="CONSERVED SERINE RICH PROTEIN"/>
    <property type="match status" value="1"/>
</dbReference>
<dbReference type="InterPro" id="IPR013429">
    <property type="entry name" value="Regulatory_FmdB_Zinc_ribbon"/>
</dbReference>
<dbReference type="AlphaFoldDB" id="D6Z6L1"/>
<dbReference type="EMBL" id="CP001940">
    <property type="protein sequence ID" value="ADH84970.1"/>
    <property type="molecule type" value="Genomic_DNA"/>
</dbReference>
<dbReference type="PANTHER" id="PTHR34404">
    <property type="entry name" value="REGULATORY PROTEIN, FMDB FAMILY"/>
    <property type="match status" value="1"/>
</dbReference>
<keyword evidence="3" id="KW-1185">Reference proteome</keyword>
<reference evidence="3" key="1">
    <citation type="submission" date="2010-02" db="EMBL/GenBank/DDBJ databases">
        <title>Complete sequence of Desulfurivibrio alkaliphilus AHT2.</title>
        <authorList>
            <consortium name="US DOE Joint Genome Institute"/>
            <person name="Pitluck S."/>
            <person name="Chertkov O."/>
            <person name="Detter J.C."/>
            <person name="Han C."/>
            <person name="Tapia R."/>
            <person name="Larimer F."/>
            <person name="Land M."/>
            <person name="Hauser L."/>
            <person name="Kyrpides N."/>
            <person name="Mikhailova N."/>
            <person name="Sorokin D.Y."/>
            <person name="Muyzer G."/>
            <person name="Woyke T."/>
        </authorList>
    </citation>
    <scope>NUCLEOTIDE SEQUENCE [LARGE SCALE GENOMIC DNA]</scope>
    <source>
        <strain evidence="3">DSM 19089 / UNIQEM U267 / AHT2</strain>
    </source>
</reference>
<accession>D6Z6L1</accession>
<dbReference type="RefSeq" id="WP_013162501.1">
    <property type="nucleotide sequence ID" value="NC_014216.1"/>
</dbReference>
<dbReference type="Proteomes" id="UP000001508">
    <property type="component" value="Chromosome"/>
</dbReference>
<dbReference type="InParanoid" id="D6Z6L1"/>
<proteinExistence type="predicted"/>
<dbReference type="NCBIfam" id="TIGR02605">
    <property type="entry name" value="CxxC_CxxC_SSSS"/>
    <property type="match status" value="1"/>
</dbReference>
<dbReference type="STRING" id="589865.DaAHT2_0259"/>
<protein>
    <submittedName>
        <fullName evidence="2">Regulatory protein, FmdB family</fullName>
    </submittedName>
</protein>
<dbReference type="eggNOG" id="COG2331">
    <property type="taxonomic scope" value="Bacteria"/>
</dbReference>
<dbReference type="OrthoDB" id="9813321at2"/>
<gene>
    <name evidence="2" type="ordered locus">DaAHT2_0259</name>
</gene>
<dbReference type="HOGENOM" id="CLU_136025_3_1_7"/>
<dbReference type="KEGG" id="dak:DaAHT2_0259"/>
<dbReference type="SMART" id="SM00834">
    <property type="entry name" value="CxxC_CXXC_SSSS"/>
    <property type="match status" value="1"/>
</dbReference>
<evidence type="ECO:0000259" key="1">
    <source>
        <dbReference type="SMART" id="SM00834"/>
    </source>
</evidence>
<evidence type="ECO:0000313" key="3">
    <source>
        <dbReference type="Proteomes" id="UP000001508"/>
    </source>
</evidence>
<dbReference type="Pfam" id="PF09723">
    <property type="entry name" value="Zn_ribbon_8"/>
    <property type="match status" value="1"/>
</dbReference>
<feature type="domain" description="Putative regulatory protein FmdB zinc ribbon" evidence="1">
    <location>
        <begin position="1"/>
        <end position="41"/>
    </location>
</feature>
<evidence type="ECO:0000313" key="2">
    <source>
        <dbReference type="EMBL" id="ADH84970.1"/>
    </source>
</evidence>
<name>D6Z6L1_DESAT</name>
<organism evidence="2 3">
    <name type="scientific">Desulfurivibrio alkaliphilus (strain DSM 19089 / UNIQEM U267 / AHT2)</name>
    <dbReference type="NCBI Taxonomy" id="589865"/>
    <lineage>
        <taxon>Bacteria</taxon>
        <taxon>Pseudomonadati</taxon>
        <taxon>Thermodesulfobacteriota</taxon>
        <taxon>Desulfobulbia</taxon>
        <taxon>Desulfobulbales</taxon>
        <taxon>Desulfobulbaceae</taxon>
        <taxon>Desulfurivibrio</taxon>
    </lineage>
</organism>